<sequence length="99" mass="10710">MTTQFSNNGAKLKYIVLVKSNTSPSSLTVLKWSIVSMFKSSKPTGYADAVNGGEYSCAINGQGVFTKFDQCMVPSFGENKVPFGIRYDPSGAMDPQLRA</sequence>
<proteinExistence type="predicted"/>
<dbReference type="OrthoDB" id="2444659at2759"/>
<evidence type="ECO:0000313" key="1">
    <source>
        <dbReference type="EMBL" id="KAF9147807.1"/>
    </source>
</evidence>
<accession>A0A9P5V8U7</accession>
<dbReference type="EMBL" id="JAAAUQ010000752">
    <property type="protein sequence ID" value="KAF9147807.1"/>
    <property type="molecule type" value="Genomic_DNA"/>
</dbReference>
<reference evidence="1" key="1">
    <citation type="journal article" date="2020" name="Fungal Divers.">
        <title>Resolving the Mortierellaceae phylogeny through synthesis of multi-gene phylogenetics and phylogenomics.</title>
        <authorList>
            <person name="Vandepol N."/>
            <person name="Liber J."/>
            <person name="Desiro A."/>
            <person name="Na H."/>
            <person name="Kennedy M."/>
            <person name="Barry K."/>
            <person name="Grigoriev I.V."/>
            <person name="Miller A.N."/>
            <person name="O'Donnell K."/>
            <person name="Stajich J.E."/>
            <person name="Bonito G."/>
        </authorList>
    </citation>
    <scope>NUCLEOTIDE SEQUENCE</scope>
    <source>
        <strain evidence="1">NRRL 6426</strain>
    </source>
</reference>
<gene>
    <name evidence="1" type="ORF">BG015_010500</name>
</gene>
<organism evidence="1 2">
    <name type="scientific">Linnemannia schmuckeri</name>
    <dbReference type="NCBI Taxonomy" id="64567"/>
    <lineage>
        <taxon>Eukaryota</taxon>
        <taxon>Fungi</taxon>
        <taxon>Fungi incertae sedis</taxon>
        <taxon>Mucoromycota</taxon>
        <taxon>Mortierellomycotina</taxon>
        <taxon>Mortierellomycetes</taxon>
        <taxon>Mortierellales</taxon>
        <taxon>Mortierellaceae</taxon>
        <taxon>Linnemannia</taxon>
    </lineage>
</organism>
<name>A0A9P5V8U7_9FUNG</name>
<comment type="caution">
    <text evidence="1">The sequence shown here is derived from an EMBL/GenBank/DDBJ whole genome shotgun (WGS) entry which is preliminary data.</text>
</comment>
<protein>
    <submittedName>
        <fullName evidence="1">Uncharacterized protein</fullName>
    </submittedName>
</protein>
<keyword evidence="2" id="KW-1185">Reference proteome</keyword>
<dbReference type="AlphaFoldDB" id="A0A9P5V8U7"/>
<dbReference type="Proteomes" id="UP000748756">
    <property type="component" value="Unassembled WGS sequence"/>
</dbReference>
<evidence type="ECO:0000313" key="2">
    <source>
        <dbReference type="Proteomes" id="UP000748756"/>
    </source>
</evidence>